<protein>
    <submittedName>
        <fullName evidence="1">Uncharacterized protein</fullName>
    </submittedName>
</protein>
<keyword evidence="2" id="KW-1185">Reference proteome</keyword>
<dbReference type="EMBL" id="KL596689">
    <property type="protein sequence ID" value="KER28893.1"/>
    <property type="molecule type" value="Genomic_DNA"/>
</dbReference>
<dbReference type="GeneID" id="20318541"/>
<gene>
    <name evidence="1" type="ORF">T265_04359</name>
</gene>
<dbReference type="AlphaFoldDB" id="A0A074ZNB7"/>
<organism evidence="1 2">
    <name type="scientific">Opisthorchis viverrini</name>
    <name type="common">Southeast Asian liver fluke</name>
    <dbReference type="NCBI Taxonomy" id="6198"/>
    <lineage>
        <taxon>Eukaryota</taxon>
        <taxon>Metazoa</taxon>
        <taxon>Spiralia</taxon>
        <taxon>Lophotrochozoa</taxon>
        <taxon>Platyhelminthes</taxon>
        <taxon>Trematoda</taxon>
        <taxon>Digenea</taxon>
        <taxon>Opisthorchiida</taxon>
        <taxon>Opisthorchiata</taxon>
        <taxon>Opisthorchiidae</taxon>
        <taxon>Opisthorchis</taxon>
    </lineage>
</organism>
<evidence type="ECO:0000313" key="2">
    <source>
        <dbReference type="Proteomes" id="UP000054324"/>
    </source>
</evidence>
<dbReference type="Proteomes" id="UP000054324">
    <property type="component" value="Unassembled WGS sequence"/>
</dbReference>
<dbReference type="CTD" id="20318541"/>
<reference evidence="1 2" key="1">
    <citation type="submission" date="2013-11" db="EMBL/GenBank/DDBJ databases">
        <title>Opisthorchis viverrini - life in the bile duct.</title>
        <authorList>
            <person name="Young N.D."/>
            <person name="Nagarajan N."/>
            <person name="Lin S.J."/>
            <person name="Korhonen P.K."/>
            <person name="Jex A.R."/>
            <person name="Hall R.S."/>
            <person name="Safavi-Hemami H."/>
            <person name="Kaewkong W."/>
            <person name="Bertrand D."/>
            <person name="Gao S."/>
            <person name="Seet Q."/>
            <person name="Wongkham S."/>
            <person name="Teh B.T."/>
            <person name="Wongkham C."/>
            <person name="Intapan P.M."/>
            <person name="Maleewong W."/>
            <person name="Yang X."/>
            <person name="Hu M."/>
            <person name="Wang Z."/>
            <person name="Hofmann A."/>
            <person name="Sternberg P.W."/>
            <person name="Tan P."/>
            <person name="Wang J."/>
            <person name="Gasser R.B."/>
        </authorList>
    </citation>
    <scope>NUCLEOTIDE SEQUENCE [LARGE SCALE GENOMIC DNA]</scope>
</reference>
<evidence type="ECO:0000313" key="1">
    <source>
        <dbReference type="EMBL" id="KER28893.1"/>
    </source>
</evidence>
<dbReference type="KEGG" id="ovi:T265_04359"/>
<dbReference type="RefSeq" id="XP_009167344.1">
    <property type="nucleotide sequence ID" value="XM_009169080.1"/>
</dbReference>
<sequence length="265" mass="30004">MQGGKPGNDYQFRIATNQTFQTLNEVLFVELQALRGVQNCFLIIRRLNDLRAPSQWLVAVMAFLAAIMSADLDDIQRSLSRGTQALIEVRSVQSTNSFNPDGKSQYSSGWRKITMEQAPTGVAEYSIIALREDTILSRRMRSILEFTALPKGVDPINSSNLLPTGIQLFPDRPFVEYLTQFLTNILDTIEKAWTRRGHCWDCVVPRSRIVDSKLMQQKPRVSTVNSGDELKPHIDKSLQSLACRPSVHNHMATNEYQPCCFIDAR</sequence>
<name>A0A074ZNB7_OPIVI</name>
<accession>A0A074ZNB7</accession>
<proteinExistence type="predicted"/>